<reference evidence="1" key="1">
    <citation type="submission" date="2021-03" db="EMBL/GenBank/DDBJ databases">
        <title>Evolutionary priming and transition to the ectomycorrhizal habit in an iconic lineage of mushroom-forming fungi: is preadaptation a requirement?</title>
        <authorList>
            <consortium name="DOE Joint Genome Institute"/>
            <person name="Looney B.P."/>
            <person name="Miyauchi S."/>
            <person name="Morin E."/>
            <person name="Drula E."/>
            <person name="Courty P.E."/>
            <person name="Chicoki N."/>
            <person name="Fauchery L."/>
            <person name="Kohler A."/>
            <person name="Kuo A."/>
            <person name="LaButti K."/>
            <person name="Pangilinan J."/>
            <person name="Lipzen A."/>
            <person name="Riley R."/>
            <person name="Andreopoulos W."/>
            <person name="He G."/>
            <person name="Johnson J."/>
            <person name="Barry K.W."/>
            <person name="Grigoriev I.V."/>
            <person name="Nagy L."/>
            <person name="Hibbett D."/>
            <person name="Henrissat B."/>
            <person name="Matheny P.B."/>
            <person name="Labbe J."/>
            <person name="Martin A.F."/>
        </authorList>
    </citation>
    <scope>NUCLEOTIDE SEQUENCE</scope>
    <source>
        <strain evidence="1">BPL698</strain>
    </source>
</reference>
<sequence length="125" mass="12598">MVATGTDDETKRAAGEEMAEGPAADETKMADVHGAETVALVGDTEGMGAGLAETGATVGMVTGGATEGAGVIATAVGMDMMVEVGVMELCGAVTVAVQRVLRWLLQRGGRTEGSRAIFFIVHGLS</sequence>
<keyword evidence="2" id="KW-1185">Reference proteome</keyword>
<name>A0ACC0U0R5_9AGAM</name>
<evidence type="ECO:0000313" key="1">
    <source>
        <dbReference type="EMBL" id="KAI9453642.1"/>
    </source>
</evidence>
<dbReference type="EMBL" id="JAGFNK010000295">
    <property type="protein sequence ID" value="KAI9453642.1"/>
    <property type="molecule type" value="Genomic_DNA"/>
</dbReference>
<dbReference type="Proteomes" id="UP001207468">
    <property type="component" value="Unassembled WGS sequence"/>
</dbReference>
<accession>A0ACC0U0R5</accession>
<comment type="caution">
    <text evidence="1">The sequence shown here is derived from an EMBL/GenBank/DDBJ whole genome shotgun (WGS) entry which is preliminary data.</text>
</comment>
<gene>
    <name evidence="1" type="ORF">F5148DRAFT_1151909</name>
</gene>
<proteinExistence type="predicted"/>
<evidence type="ECO:0000313" key="2">
    <source>
        <dbReference type="Proteomes" id="UP001207468"/>
    </source>
</evidence>
<protein>
    <submittedName>
        <fullName evidence="1">Uncharacterized protein</fullName>
    </submittedName>
</protein>
<organism evidence="1 2">
    <name type="scientific">Russula earlei</name>
    <dbReference type="NCBI Taxonomy" id="71964"/>
    <lineage>
        <taxon>Eukaryota</taxon>
        <taxon>Fungi</taxon>
        <taxon>Dikarya</taxon>
        <taxon>Basidiomycota</taxon>
        <taxon>Agaricomycotina</taxon>
        <taxon>Agaricomycetes</taxon>
        <taxon>Russulales</taxon>
        <taxon>Russulaceae</taxon>
        <taxon>Russula</taxon>
    </lineage>
</organism>